<keyword evidence="2" id="KW-1185">Reference proteome</keyword>
<comment type="caution">
    <text evidence="1">The sequence shown here is derived from an EMBL/GenBank/DDBJ whole genome shotgun (WGS) entry which is preliminary data.</text>
</comment>
<evidence type="ECO:0000313" key="2">
    <source>
        <dbReference type="Proteomes" id="UP000494165"/>
    </source>
</evidence>
<proteinExistence type="predicted"/>
<sequence>MSRAFYIFASGEEVGESPSNYDVVGDASRSGESEIFALLRNGAGGSPFSPMDGGLSLKSGGGGGCIHLGGKEDK</sequence>
<gene>
    <name evidence="1" type="ORF">CLODIP_2_CD00793</name>
</gene>
<dbReference type="Proteomes" id="UP000494165">
    <property type="component" value="Unassembled WGS sequence"/>
</dbReference>
<name>A0A8S1D376_9INSE</name>
<dbReference type="AlphaFoldDB" id="A0A8S1D376"/>
<reference evidence="1 2" key="1">
    <citation type="submission" date="2020-04" db="EMBL/GenBank/DDBJ databases">
        <authorList>
            <person name="Alioto T."/>
            <person name="Alioto T."/>
            <person name="Gomez Garrido J."/>
        </authorList>
    </citation>
    <scope>NUCLEOTIDE SEQUENCE [LARGE SCALE GENOMIC DNA]</scope>
</reference>
<accession>A0A8S1D376</accession>
<protein>
    <submittedName>
        <fullName evidence="1">Uncharacterized protein</fullName>
    </submittedName>
</protein>
<organism evidence="1 2">
    <name type="scientific">Cloeon dipterum</name>
    <dbReference type="NCBI Taxonomy" id="197152"/>
    <lineage>
        <taxon>Eukaryota</taxon>
        <taxon>Metazoa</taxon>
        <taxon>Ecdysozoa</taxon>
        <taxon>Arthropoda</taxon>
        <taxon>Hexapoda</taxon>
        <taxon>Insecta</taxon>
        <taxon>Pterygota</taxon>
        <taxon>Palaeoptera</taxon>
        <taxon>Ephemeroptera</taxon>
        <taxon>Pisciforma</taxon>
        <taxon>Baetidae</taxon>
        <taxon>Cloeon</taxon>
    </lineage>
</organism>
<evidence type="ECO:0000313" key="1">
    <source>
        <dbReference type="EMBL" id="CAB3374864.1"/>
    </source>
</evidence>
<dbReference type="EMBL" id="CADEPI010000104">
    <property type="protein sequence ID" value="CAB3374864.1"/>
    <property type="molecule type" value="Genomic_DNA"/>
</dbReference>